<comment type="function">
    <text evidence="7">Endonuclease that is involved in the suppression of homologous recombination and thus may have a key role in the control of bacterial genetic diversity.</text>
</comment>
<evidence type="ECO:0000256" key="3">
    <source>
        <dbReference type="ARBA" id="ARBA00022801"/>
    </source>
</evidence>
<dbReference type="InterPro" id="IPR000432">
    <property type="entry name" value="DNA_mismatch_repair_MutS_C"/>
</dbReference>
<dbReference type="GO" id="GO:0006298">
    <property type="term" value="P:mismatch repair"/>
    <property type="evidence" value="ECO:0007669"/>
    <property type="project" value="InterPro"/>
</dbReference>
<name>A0A1K1LDT8_9BACT</name>
<dbReference type="InterPro" id="IPR002625">
    <property type="entry name" value="Smr_dom"/>
</dbReference>
<dbReference type="InterPro" id="IPR027417">
    <property type="entry name" value="P-loop_NTPase"/>
</dbReference>
<evidence type="ECO:0000256" key="5">
    <source>
        <dbReference type="ARBA" id="ARBA00022884"/>
    </source>
</evidence>
<dbReference type="InterPro" id="IPR007696">
    <property type="entry name" value="DNA_mismatch_repair_MutS_core"/>
</dbReference>
<dbReference type="GO" id="GO:0043023">
    <property type="term" value="F:ribosomal large subunit binding"/>
    <property type="evidence" value="ECO:0007669"/>
    <property type="project" value="UniProtKB-UniRule"/>
</dbReference>
<keyword evidence="6 7" id="KW-0238">DNA-binding</keyword>
<dbReference type="GO" id="GO:0045910">
    <property type="term" value="P:negative regulation of DNA recombination"/>
    <property type="evidence" value="ECO:0007669"/>
    <property type="project" value="InterPro"/>
</dbReference>
<dbReference type="Pfam" id="PF01713">
    <property type="entry name" value="Smr"/>
    <property type="match status" value="1"/>
</dbReference>
<evidence type="ECO:0000313" key="11">
    <source>
        <dbReference type="Proteomes" id="UP000186323"/>
    </source>
</evidence>
<keyword evidence="8" id="KW-0175">Coiled coil</keyword>
<evidence type="ECO:0000256" key="8">
    <source>
        <dbReference type="SAM" id="Coils"/>
    </source>
</evidence>
<evidence type="ECO:0000256" key="7">
    <source>
        <dbReference type="HAMAP-Rule" id="MF_00092"/>
    </source>
</evidence>
<dbReference type="SUPFAM" id="SSF160443">
    <property type="entry name" value="SMR domain-like"/>
    <property type="match status" value="1"/>
</dbReference>
<evidence type="ECO:0000256" key="4">
    <source>
        <dbReference type="ARBA" id="ARBA00022840"/>
    </source>
</evidence>
<evidence type="ECO:0000259" key="9">
    <source>
        <dbReference type="PROSITE" id="PS50828"/>
    </source>
</evidence>
<dbReference type="GO" id="GO:0140664">
    <property type="term" value="F:ATP-dependent DNA damage sensor activity"/>
    <property type="evidence" value="ECO:0007669"/>
    <property type="project" value="InterPro"/>
</dbReference>
<feature type="coiled-coil region" evidence="8">
    <location>
        <begin position="544"/>
        <end position="582"/>
    </location>
</feature>
<dbReference type="OrthoDB" id="9808166at2"/>
<dbReference type="EC" id="3.6.4.-" evidence="7"/>
<keyword evidence="4 7" id="KW-0067">ATP-binding</keyword>
<dbReference type="GO" id="GO:0016887">
    <property type="term" value="F:ATP hydrolysis activity"/>
    <property type="evidence" value="ECO:0007669"/>
    <property type="project" value="InterPro"/>
</dbReference>
<dbReference type="Gene3D" id="3.40.50.300">
    <property type="entry name" value="P-loop containing nucleotide triphosphate hydrolases"/>
    <property type="match status" value="1"/>
</dbReference>
<dbReference type="InterPro" id="IPR036187">
    <property type="entry name" value="DNA_mismatch_repair_MutS_sf"/>
</dbReference>
<dbReference type="Proteomes" id="UP000186323">
    <property type="component" value="Chromosome I"/>
</dbReference>
<dbReference type="GO" id="GO:0004519">
    <property type="term" value="F:endonuclease activity"/>
    <property type="evidence" value="ECO:0007669"/>
    <property type="project" value="UniProtKB-UniRule"/>
</dbReference>
<dbReference type="EMBL" id="LT630450">
    <property type="protein sequence ID" value="SFV72872.1"/>
    <property type="molecule type" value="Genomic_DNA"/>
</dbReference>
<comment type="function">
    <text evidence="7">Acts as a ribosome collision sensor, splitting the ribosome into its 2 subunits. Detects stalled/collided 70S ribosomes which it binds and splits by an ATP-hydrolysis driven conformational change. Acts upstream of the ribosome quality control system (RQC), a ribosome-associated complex that mediates the extraction of incompletely synthesized nascent chains from stalled ribosomes and their subsequent degradation. Probably generates substrates for RQC.</text>
</comment>
<gene>
    <name evidence="7" type="primary">mutS2</name>
    <name evidence="7" type="synonym">rqcU</name>
    <name evidence="10" type="ORF">DESPIGER_1009</name>
</gene>
<dbReference type="RefSeq" id="WP_072333885.1">
    <property type="nucleotide sequence ID" value="NZ_DBGALU010000085.1"/>
</dbReference>
<keyword evidence="7" id="KW-0540">Nuclease</keyword>
<dbReference type="SMART" id="SM00463">
    <property type="entry name" value="SMR"/>
    <property type="match status" value="1"/>
</dbReference>
<evidence type="ECO:0000256" key="2">
    <source>
        <dbReference type="ARBA" id="ARBA00022741"/>
    </source>
</evidence>
<dbReference type="SMART" id="SM00533">
    <property type="entry name" value="MUTSd"/>
    <property type="match status" value="1"/>
</dbReference>
<dbReference type="InterPro" id="IPR036063">
    <property type="entry name" value="Smr_dom_sf"/>
</dbReference>
<keyword evidence="3 7" id="KW-0378">Hydrolase</keyword>
<dbReference type="PIRSF" id="PIRSF005814">
    <property type="entry name" value="MutS_YshD"/>
    <property type="match status" value="1"/>
</dbReference>
<dbReference type="NCBIfam" id="TIGR01069">
    <property type="entry name" value="mutS2"/>
    <property type="match status" value="1"/>
</dbReference>
<dbReference type="SMART" id="SM00534">
    <property type="entry name" value="MUTSac"/>
    <property type="match status" value="1"/>
</dbReference>
<proteinExistence type="inferred from homology"/>
<keyword evidence="7" id="KW-0255">Endonuclease</keyword>
<dbReference type="GO" id="GO:0030983">
    <property type="term" value="F:mismatched DNA binding"/>
    <property type="evidence" value="ECO:0007669"/>
    <property type="project" value="InterPro"/>
</dbReference>
<dbReference type="AlphaFoldDB" id="A0A1K1LDT8"/>
<keyword evidence="5 7" id="KW-0694">RNA-binding</keyword>
<comment type="similarity">
    <text evidence="7">Belongs to the DNA mismatch repair MutS family. MutS2 subfamily.</text>
</comment>
<dbReference type="PROSITE" id="PS50828">
    <property type="entry name" value="SMR"/>
    <property type="match status" value="1"/>
</dbReference>
<dbReference type="Gene3D" id="3.30.1370.110">
    <property type="match status" value="1"/>
</dbReference>
<reference evidence="11" key="1">
    <citation type="submission" date="2016-10" db="EMBL/GenBank/DDBJ databases">
        <authorList>
            <person name="Wegmann U."/>
        </authorList>
    </citation>
    <scope>NUCLEOTIDE SEQUENCE [LARGE SCALE GENOMIC DNA]</scope>
</reference>
<protein>
    <recommendedName>
        <fullName evidence="7">Endonuclease MutS2</fullName>
        <ecNumber evidence="7">3.1.-.-</ecNumber>
    </recommendedName>
    <alternativeName>
        <fullName evidence="7">Ribosome-associated protein quality control-upstream factor</fullName>
        <shortName evidence="7">RQC-upstream factor</shortName>
        <shortName evidence="7">RqcU</shortName>
        <ecNumber evidence="7">3.6.4.-</ecNumber>
    </alternativeName>
</protein>
<keyword evidence="11" id="KW-1185">Reference proteome</keyword>
<dbReference type="InterPro" id="IPR005747">
    <property type="entry name" value="MutS2"/>
</dbReference>
<evidence type="ECO:0000256" key="1">
    <source>
        <dbReference type="ARBA" id="ARBA00022730"/>
    </source>
</evidence>
<evidence type="ECO:0000313" key="10">
    <source>
        <dbReference type="EMBL" id="SFV72872.1"/>
    </source>
</evidence>
<dbReference type="Pfam" id="PF00488">
    <property type="entry name" value="MutS_V"/>
    <property type="match status" value="1"/>
</dbReference>
<dbReference type="PANTHER" id="PTHR48466:SF2">
    <property type="entry name" value="OS10G0509000 PROTEIN"/>
    <property type="match status" value="1"/>
</dbReference>
<dbReference type="SUPFAM" id="SSF48334">
    <property type="entry name" value="DNA repair protein MutS, domain III"/>
    <property type="match status" value="1"/>
</dbReference>
<dbReference type="PANTHER" id="PTHR48466">
    <property type="entry name" value="OS10G0509000 PROTEIN-RELATED"/>
    <property type="match status" value="1"/>
</dbReference>
<dbReference type="SUPFAM" id="SSF52540">
    <property type="entry name" value="P-loop containing nucleoside triphosphate hydrolases"/>
    <property type="match status" value="1"/>
</dbReference>
<comment type="subunit">
    <text evidence="7">Homodimer. Binds to stalled ribosomes, contacting rRNA.</text>
</comment>
<dbReference type="GO" id="GO:0019843">
    <property type="term" value="F:rRNA binding"/>
    <property type="evidence" value="ECO:0007669"/>
    <property type="project" value="UniProtKB-UniRule"/>
</dbReference>
<dbReference type="HAMAP" id="MF_00092">
    <property type="entry name" value="MutS2"/>
    <property type="match status" value="1"/>
</dbReference>
<sequence length="794" mass="87954">MIHSRTLHALEFPQITEHLAGLCLSPAGRERALELRPLEDAAAVTHAARLYDESAVWAARPTGEGGFALGSFPDVGAFLRVAEKPGLQPDTDAFWALREMLRLARAAHASIALPEAEDQWPHLLALAQETPLPVQLTAALLRCISDDGLIRDESSPELFQVRSELRRLHQNCMRRVKDYAMQYNMLAWLQDEFMTLSSDRYVLPLKANFKGRMQGIIHDWSQTGETCYFEPMFLVEINNRLQELKREEREEEHKVLAYLRGLLLAELPGARAALELLAQLDVLQAKRRLAAEYDGRCVPLSPVEEGVCLLETRHPLLALASLRQRRDEHGRNGGLQQVRPLDIVLRPGERALIITGGNAGGKTVCLKTLGLCVAMTLSGLPVPAAAGSHLPWFGRVDAFIGDEQSLEDNVSTFTAQIRHLAKAWKHLDSTGLVLLDEFGAGTDPAQGAALAQGVLDGLLDKRTFVLAATHFPALKTYALSREGARAASVLFDPQSKKPLFKLAYDQVGASQALDVAREHGLPESILRRAEHYLLQDGQDTSALLGRLNALAAEREQEIARLRQEQEKARRDIQAMREKTEKERLRLHDEVRAKAGELMRAWKEGRATHKQALKEMSRLRAGLAAPVAREETSVLPQIEHFAPGQQVFHTVFNKRGVVTDVDERRKRVRVDLNGVSLWAAMKDVRQSGQSAQAAAPRAPQRVSPVKAAIAASDDAPALRLDLRGMRADQAQAEVERFLDKALLSGFSEVEIVHGRGTGALRRQIHDFLRSFPAVARFATAPEDRGGDGMTIVNLR</sequence>
<dbReference type="InterPro" id="IPR045076">
    <property type="entry name" value="MutS"/>
</dbReference>
<organism evidence="10 11">
    <name type="scientific">Desulfovibrio piger</name>
    <dbReference type="NCBI Taxonomy" id="901"/>
    <lineage>
        <taxon>Bacteria</taxon>
        <taxon>Pseudomonadati</taxon>
        <taxon>Thermodesulfobacteriota</taxon>
        <taxon>Desulfovibrionia</taxon>
        <taxon>Desulfovibrionales</taxon>
        <taxon>Desulfovibrionaceae</taxon>
        <taxon>Desulfovibrio</taxon>
    </lineage>
</organism>
<feature type="domain" description="Smr" evidence="9">
    <location>
        <begin position="719"/>
        <end position="794"/>
    </location>
</feature>
<dbReference type="EC" id="3.1.-.-" evidence="7"/>
<dbReference type="KEGG" id="dpg:DESPIGER_1009"/>
<evidence type="ECO:0000256" key="6">
    <source>
        <dbReference type="ARBA" id="ARBA00023125"/>
    </source>
</evidence>
<keyword evidence="2 7" id="KW-0547">Nucleotide-binding</keyword>
<dbReference type="GO" id="GO:0005524">
    <property type="term" value="F:ATP binding"/>
    <property type="evidence" value="ECO:0007669"/>
    <property type="project" value="UniProtKB-UniRule"/>
</dbReference>
<feature type="binding site" evidence="7">
    <location>
        <begin position="356"/>
        <end position="363"/>
    </location>
    <ligand>
        <name>ATP</name>
        <dbReference type="ChEBI" id="CHEBI:30616"/>
    </ligand>
</feature>
<accession>A0A1K1LDT8</accession>
<dbReference type="GO" id="GO:0072344">
    <property type="term" value="P:rescue of stalled ribosome"/>
    <property type="evidence" value="ECO:0007669"/>
    <property type="project" value="UniProtKB-UniRule"/>
</dbReference>
<keyword evidence="1 7" id="KW-0699">rRNA-binding</keyword>